<comment type="caution">
    <text evidence="1">The sequence shown here is derived from an EMBL/GenBank/DDBJ whole genome shotgun (WGS) entry which is preliminary data.</text>
</comment>
<sequence length="327" mass="37479">MTDHASIFDQPIPNNLVAEIASLSSRAVSADFLVLVEALKSRFGSSLEAVLLYGSCLRSDDLGDGVVDFYAIVNSYGKAYPERYLGYLNAWLAPNVFYLEVSAPGHTQEKKFRAKYAVVSMTDFEQGTWRWFHPYLWARFAQPSRLLYVRDETIRKHIYTALARAVVTFLKSSLPMLNSSVANVEAIWVNGLTQTYAAELRPERATRAQQLAQINLDDYTRLTEHAAPVLVGMLEMLPDGDYRCLINAADRRRAQWRWRLRRWQGTVLSVLRLTKAAFTFSDSISYAAWKIERHTGVRVEVTPMLRRHPVLWGFKVSWQLLRRGVIR</sequence>
<organism evidence="1 2">
    <name type="scientific">Nitrosospira multiformis</name>
    <dbReference type="NCBI Taxonomy" id="1231"/>
    <lineage>
        <taxon>Bacteria</taxon>
        <taxon>Pseudomonadati</taxon>
        <taxon>Pseudomonadota</taxon>
        <taxon>Betaproteobacteria</taxon>
        <taxon>Nitrosomonadales</taxon>
        <taxon>Nitrosomonadaceae</taxon>
        <taxon>Nitrosospira</taxon>
    </lineage>
</organism>
<protein>
    <recommendedName>
        <fullName evidence="3">Phosphatidate cytidylyltransferase</fullName>
    </recommendedName>
</protein>
<dbReference type="EMBL" id="FNKY01000001">
    <property type="protein sequence ID" value="SDQ44259.1"/>
    <property type="molecule type" value="Genomic_DNA"/>
</dbReference>
<dbReference type="RefSeq" id="WP_074630986.1">
    <property type="nucleotide sequence ID" value="NZ_FNKY01000001.1"/>
</dbReference>
<name>A0ABY0T8L7_9PROT</name>
<keyword evidence="2" id="KW-1185">Reference proteome</keyword>
<proteinExistence type="predicted"/>
<accession>A0ABY0T8L7</accession>
<evidence type="ECO:0000313" key="2">
    <source>
        <dbReference type="Proteomes" id="UP000183471"/>
    </source>
</evidence>
<dbReference type="Proteomes" id="UP000183471">
    <property type="component" value="Unassembled WGS sequence"/>
</dbReference>
<evidence type="ECO:0008006" key="3">
    <source>
        <dbReference type="Google" id="ProtNLM"/>
    </source>
</evidence>
<gene>
    <name evidence="1" type="ORF">SAMN05216402_0866</name>
</gene>
<evidence type="ECO:0000313" key="1">
    <source>
        <dbReference type="EMBL" id="SDQ44259.1"/>
    </source>
</evidence>
<reference evidence="1 2" key="1">
    <citation type="submission" date="2016-10" db="EMBL/GenBank/DDBJ databases">
        <authorList>
            <person name="Varghese N."/>
            <person name="Submissions S."/>
        </authorList>
    </citation>
    <scope>NUCLEOTIDE SEQUENCE [LARGE SCALE GENOMIC DNA]</scope>
    <source>
        <strain evidence="1 2">Nl1</strain>
    </source>
</reference>